<protein>
    <submittedName>
        <fullName evidence="1">Uncharacterized protein</fullName>
    </submittedName>
</protein>
<accession>A0ACB1AH52</accession>
<dbReference type="EMBL" id="CAVMJV010000084">
    <property type="protein sequence ID" value="CAK5090842.1"/>
    <property type="molecule type" value="Genomic_DNA"/>
</dbReference>
<organism evidence="1 2">
    <name type="scientific">Meloidogyne enterolobii</name>
    <name type="common">Root-knot nematode worm</name>
    <name type="synonym">Meloidogyne mayaguensis</name>
    <dbReference type="NCBI Taxonomy" id="390850"/>
    <lineage>
        <taxon>Eukaryota</taxon>
        <taxon>Metazoa</taxon>
        <taxon>Ecdysozoa</taxon>
        <taxon>Nematoda</taxon>
        <taxon>Chromadorea</taxon>
        <taxon>Rhabditida</taxon>
        <taxon>Tylenchina</taxon>
        <taxon>Tylenchomorpha</taxon>
        <taxon>Tylenchoidea</taxon>
        <taxon>Meloidogynidae</taxon>
        <taxon>Meloidogyninae</taxon>
        <taxon>Meloidogyne</taxon>
    </lineage>
</organism>
<dbReference type="Proteomes" id="UP001497535">
    <property type="component" value="Unassembled WGS sequence"/>
</dbReference>
<keyword evidence="2" id="KW-1185">Reference proteome</keyword>
<name>A0ACB1AH52_MELEN</name>
<proteinExistence type="predicted"/>
<reference evidence="1" key="1">
    <citation type="submission" date="2023-11" db="EMBL/GenBank/DDBJ databases">
        <authorList>
            <person name="Poullet M."/>
        </authorList>
    </citation>
    <scope>NUCLEOTIDE SEQUENCE</scope>
    <source>
        <strain evidence="1">E1834</strain>
    </source>
</reference>
<sequence length="60" mass="6750">MGVNQKSNLIIFILILTIFSILLTLSLADPANLGPCEKSCHARYKSFEYIECAKKECGYH</sequence>
<evidence type="ECO:0000313" key="1">
    <source>
        <dbReference type="EMBL" id="CAK5090842.1"/>
    </source>
</evidence>
<gene>
    <name evidence="1" type="ORF">MENTE1834_LOCUS38651</name>
</gene>
<comment type="caution">
    <text evidence="1">The sequence shown here is derived from an EMBL/GenBank/DDBJ whole genome shotgun (WGS) entry which is preliminary data.</text>
</comment>
<evidence type="ECO:0000313" key="2">
    <source>
        <dbReference type="Proteomes" id="UP001497535"/>
    </source>
</evidence>